<sequence>MVFTTNSLRNTTIAVDDDAIYYEVVTRFWHPNLTKIFKLDKDRRELALIAEIERLPGQESKVRFGGAQERWMSEDEFLKWDAVKRGGTFTGEEGVEYRWKSHRRHLQLVRADDEQKASLADFHKHRRHFFVFRMSRHAFLEVKSEATEAMDRLINRSASKALIVRFRPPNDPAHRRGRQTYAQTYSFLYMSACRTLESSKASGQPRAPSPAPKKECPCPYLADASISLHFFASIIKPRSRALDIKLAIFSFPFSENNNFISILRGPAASFSARRDTQECNSQGKPHSFLLQRGRGCDDGPEISYKLSYPSVRLDIMRTSICLSLLAAFCALVSAVPNAANEGYGVQARRPAPSKRADAARPLPSKRAPMKRDVEGRAAHPQPSKRAPAPAPSKRAYAPQPSKRAYAPQPSKRAPVPQPSKHAPRAEPQPYERAYAAQPSKRAYAAQPSKRAYAAQPSKRAAVPQPLDHELSKRSQEERSESEEVVFDTVSDQLCPAELSVCAINPAETASSLEDLVHHGFECVDFKSDLESCGGCGYRDADAPIDVDVGTIAWRFLMRPPSLASLVVVRSTTARLATRSLRMATLVSRSKHEEESIFRLGSRPPSH</sequence>
<dbReference type="Proteomes" id="UP000310158">
    <property type="component" value="Unassembled WGS sequence"/>
</dbReference>
<dbReference type="EMBL" id="SGPL01000020">
    <property type="protein sequence ID" value="THH20501.1"/>
    <property type="molecule type" value="Genomic_DNA"/>
</dbReference>
<evidence type="ECO:0000256" key="1">
    <source>
        <dbReference type="SAM" id="MobiDB-lite"/>
    </source>
</evidence>
<comment type="caution">
    <text evidence="3">The sequence shown here is derived from an EMBL/GenBank/DDBJ whole genome shotgun (WGS) entry which is preliminary data.</text>
</comment>
<keyword evidence="4" id="KW-1185">Reference proteome</keyword>
<feature type="region of interest" description="Disordered" evidence="1">
    <location>
        <begin position="346"/>
        <end position="484"/>
    </location>
</feature>
<feature type="compositionally biased region" description="Low complexity" evidence="1">
    <location>
        <begin position="383"/>
        <end position="398"/>
    </location>
</feature>
<dbReference type="InterPro" id="IPR046528">
    <property type="entry name" value="DUF6593"/>
</dbReference>
<evidence type="ECO:0000259" key="2">
    <source>
        <dbReference type="Pfam" id="PF20236"/>
    </source>
</evidence>
<dbReference type="Pfam" id="PF20236">
    <property type="entry name" value="DUF6593"/>
    <property type="match status" value="1"/>
</dbReference>
<accession>A0A4S4M7U2</accession>
<evidence type="ECO:0000313" key="3">
    <source>
        <dbReference type="EMBL" id="THH20501.1"/>
    </source>
</evidence>
<dbReference type="OrthoDB" id="2798132at2759"/>
<organism evidence="3 4">
    <name type="scientific">Bondarzewia mesenterica</name>
    <dbReference type="NCBI Taxonomy" id="1095465"/>
    <lineage>
        <taxon>Eukaryota</taxon>
        <taxon>Fungi</taxon>
        <taxon>Dikarya</taxon>
        <taxon>Basidiomycota</taxon>
        <taxon>Agaricomycotina</taxon>
        <taxon>Agaricomycetes</taxon>
        <taxon>Russulales</taxon>
        <taxon>Bondarzewiaceae</taxon>
        <taxon>Bondarzewia</taxon>
    </lineage>
</organism>
<evidence type="ECO:0000313" key="4">
    <source>
        <dbReference type="Proteomes" id="UP000310158"/>
    </source>
</evidence>
<reference evidence="3 4" key="1">
    <citation type="submission" date="2019-02" db="EMBL/GenBank/DDBJ databases">
        <title>Genome sequencing of the rare red list fungi Bondarzewia mesenterica.</title>
        <authorList>
            <person name="Buettner E."/>
            <person name="Kellner H."/>
        </authorList>
    </citation>
    <scope>NUCLEOTIDE SEQUENCE [LARGE SCALE GENOMIC DNA]</scope>
    <source>
        <strain evidence="3 4">DSM 108281</strain>
    </source>
</reference>
<feature type="compositionally biased region" description="Basic and acidic residues" evidence="1">
    <location>
        <begin position="466"/>
        <end position="478"/>
    </location>
</feature>
<name>A0A4S4M7U2_9AGAM</name>
<gene>
    <name evidence="3" type="ORF">EW146_g872</name>
</gene>
<proteinExistence type="predicted"/>
<feature type="domain" description="DUF6593" evidence="2">
    <location>
        <begin position="6"/>
        <end position="154"/>
    </location>
</feature>
<protein>
    <recommendedName>
        <fullName evidence="2">DUF6593 domain-containing protein</fullName>
    </recommendedName>
</protein>
<dbReference type="AlphaFoldDB" id="A0A4S4M7U2"/>